<dbReference type="HOGENOM" id="CLU_010194_2_9_1"/>
<keyword evidence="2" id="KW-0560">Oxidoreductase</keyword>
<name>A0A0D2EKY0_9EURO</name>
<dbReference type="GeneID" id="27353156"/>
<dbReference type="Proteomes" id="UP000053342">
    <property type="component" value="Unassembled WGS sequence"/>
</dbReference>
<dbReference type="VEuPathDB" id="FungiDB:PV06_01082"/>
<reference evidence="4 5" key="1">
    <citation type="submission" date="2015-01" db="EMBL/GenBank/DDBJ databases">
        <title>The Genome Sequence of Exophiala oligosperma CBS72588.</title>
        <authorList>
            <consortium name="The Broad Institute Genomics Platform"/>
            <person name="Cuomo C."/>
            <person name="de Hoog S."/>
            <person name="Gorbushina A."/>
            <person name="Stielow B."/>
            <person name="Teixiera M."/>
            <person name="Abouelleil A."/>
            <person name="Chapman S.B."/>
            <person name="Priest M."/>
            <person name="Young S.K."/>
            <person name="Wortman J."/>
            <person name="Nusbaum C."/>
            <person name="Birren B."/>
        </authorList>
    </citation>
    <scope>NUCLEOTIDE SEQUENCE [LARGE SCALE GENOMIC DNA]</scope>
    <source>
        <strain evidence="4 5">CBS 72588</strain>
    </source>
</reference>
<evidence type="ECO:0000313" key="4">
    <source>
        <dbReference type="EMBL" id="KIW48504.1"/>
    </source>
</evidence>
<dbReference type="Gene3D" id="3.40.50.720">
    <property type="entry name" value="NAD(P)-binding Rossmann-like Domain"/>
    <property type="match status" value="1"/>
</dbReference>
<dbReference type="GO" id="GO:0006654">
    <property type="term" value="P:phosphatidic acid biosynthetic process"/>
    <property type="evidence" value="ECO:0007669"/>
    <property type="project" value="TreeGrafter"/>
</dbReference>
<evidence type="ECO:0000313" key="5">
    <source>
        <dbReference type="Proteomes" id="UP000053342"/>
    </source>
</evidence>
<organism evidence="4 5">
    <name type="scientific">Exophiala oligosperma</name>
    <dbReference type="NCBI Taxonomy" id="215243"/>
    <lineage>
        <taxon>Eukaryota</taxon>
        <taxon>Fungi</taxon>
        <taxon>Dikarya</taxon>
        <taxon>Ascomycota</taxon>
        <taxon>Pezizomycotina</taxon>
        <taxon>Eurotiomycetes</taxon>
        <taxon>Chaetothyriomycetidae</taxon>
        <taxon>Chaetothyriales</taxon>
        <taxon>Herpotrichiellaceae</taxon>
        <taxon>Exophiala</taxon>
    </lineage>
</organism>
<accession>A0A0D2EKY0</accession>
<dbReference type="Pfam" id="PF00106">
    <property type="entry name" value="adh_short"/>
    <property type="match status" value="1"/>
</dbReference>
<dbReference type="InterPro" id="IPR002347">
    <property type="entry name" value="SDR_fam"/>
</dbReference>
<dbReference type="CDD" id="cd05374">
    <property type="entry name" value="17beta-HSD-like_SDR_c"/>
    <property type="match status" value="1"/>
</dbReference>
<dbReference type="GO" id="GO:0005811">
    <property type="term" value="C:lipid droplet"/>
    <property type="evidence" value="ECO:0007669"/>
    <property type="project" value="TreeGrafter"/>
</dbReference>
<comment type="similarity">
    <text evidence="1 3">Belongs to the short-chain dehydrogenases/reductases (SDR) family.</text>
</comment>
<dbReference type="GO" id="GO:0019433">
    <property type="term" value="P:triglyceride catabolic process"/>
    <property type="evidence" value="ECO:0007669"/>
    <property type="project" value="TreeGrafter"/>
</dbReference>
<dbReference type="GO" id="GO:0005783">
    <property type="term" value="C:endoplasmic reticulum"/>
    <property type="evidence" value="ECO:0007669"/>
    <property type="project" value="TreeGrafter"/>
</dbReference>
<protein>
    <submittedName>
        <fullName evidence="4">Uncharacterized protein</fullName>
    </submittedName>
</protein>
<dbReference type="OrthoDB" id="2102561at2759"/>
<dbReference type="PANTHER" id="PTHR44169:SF3">
    <property type="entry name" value="SHORT-CHAIN DEHYDROGENASE SRDE"/>
    <property type="match status" value="1"/>
</dbReference>
<dbReference type="PRINTS" id="PR00080">
    <property type="entry name" value="SDRFAMILY"/>
</dbReference>
<evidence type="ECO:0000256" key="1">
    <source>
        <dbReference type="ARBA" id="ARBA00006484"/>
    </source>
</evidence>
<proteinExistence type="inferred from homology"/>
<evidence type="ECO:0000256" key="2">
    <source>
        <dbReference type="ARBA" id="ARBA00023002"/>
    </source>
</evidence>
<dbReference type="PRINTS" id="PR00081">
    <property type="entry name" value="GDHRDH"/>
</dbReference>
<evidence type="ECO:0000256" key="3">
    <source>
        <dbReference type="RuleBase" id="RU000363"/>
    </source>
</evidence>
<dbReference type="AlphaFoldDB" id="A0A0D2EKY0"/>
<dbReference type="STRING" id="215243.A0A0D2EKY0"/>
<dbReference type="SUPFAM" id="SSF51735">
    <property type="entry name" value="NAD(P)-binding Rossmann-fold domains"/>
    <property type="match status" value="1"/>
</dbReference>
<dbReference type="EMBL" id="KN847332">
    <property type="protein sequence ID" value="KIW48504.1"/>
    <property type="molecule type" value="Genomic_DNA"/>
</dbReference>
<dbReference type="GO" id="GO:0004806">
    <property type="term" value="F:triacylglycerol lipase activity"/>
    <property type="evidence" value="ECO:0007669"/>
    <property type="project" value="TreeGrafter"/>
</dbReference>
<sequence>MSKTAQRTVLITGCSQSGLGHALAVAFRSARFRVFATARNPNRMSGLEELGIECLKLDVCDETSIQDCVARVRELTTKPGEVEGRLDCLVNNAGGGYNMPISDISIPEAKELFEVNVWSYISVTQAFLPLLIHAAKSSPTASPSLIVNNTSVSSVEPTPHNSVYHASKAAAAMFSTHMRIELEPFNIKVVDLKTGCVHSKFHANHQGGNASLPSTSIYLPLKDQTESAMRNAFPHREDPEKWAKDVVGDIVGNWDRPPKEVWRGTGAWRTWFANNFFPVGWWDQSWRKAVGLDLLKGKI</sequence>
<dbReference type="RefSeq" id="XP_016268720.1">
    <property type="nucleotide sequence ID" value="XM_016401667.1"/>
</dbReference>
<gene>
    <name evidence="4" type="ORF">PV06_01082</name>
</gene>
<dbReference type="PANTHER" id="PTHR44169">
    <property type="entry name" value="NADPH-DEPENDENT 1-ACYLDIHYDROXYACETONE PHOSPHATE REDUCTASE"/>
    <property type="match status" value="1"/>
</dbReference>
<dbReference type="InterPro" id="IPR036291">
    <property type="entry name" value="NAD(P)-bd_dom_sf"/>
</dbReference>
<keyword evidence="5" id="KW-1185">Reference proteome</keyword>
<dbReference type="GO" id="GO:0000140">
    <property type="term" value="F:acylglycerone-phosphate reductase (NADP+) activity"/>
    <property type="evidence" value="ECO:0007669"/>
    <property type="project" value="TreeGrafter"/>
</dbReference>